<feature type="domain" description="SprT-like" evidence="16">
    <location>
        <begin position="57"/>
        <end position="226"/>
    </location>
</feature>
<dbReference type="AlphaFoldDB" id="A0A4U5NVG0"/>
<dbReference type="GO" id="GO:0031593">
    <property type="term" value="F:polyubiquitin modification-dependent protein binding"/>
    <property type="evidence" value="ECO:0007669"/>
    <property type="project" value="TreeGrafter"/>
</dbReference>
<dbReference type="GO" id="GO:0005694">
    <property type="term" value="C:chromosome"/>
    <property type="evidence" value="ECO:0007669"/>
    <property type="project" value="UniProtKB-SubCell"/>
</dbReference>
<reference evidence="18 19" key="2">
    <citation type="journal article" date="2019" name="G3 (Bethesda)">
        <title>Hybrid Assembly of the Genome of the Entomopathogenic Nematode Steinernema carpocapsae Identifies the X-Chromosome.</title>
        <authorList>
            <person name="Serra L."/>
            <person name="Macchietto M."/>
            <person name="Macias-Munoz A."/>
            <person name="McGill C.J."/>
            <person name="Rodriguez I.M."/>
            <person name="Rodriguez B."/>
            <person name="Murad R."/>
            <person name="Mortazavi A."/>
        </authorList>
    </citation>
    <scope>NUCLEOTIDE SEQUENCE [LARGE SCALE GENOMIC DNA]</scope>
    <source>
        <strain evidence="18 19">ALL</strain>
    </source>
</reference>
<accession>A0A4U5NVG0</accession>
<dbReference type="Gene3D" id="3.30.160.60">
    <property type="entry name" value="Classic Zinc Finger"/>
    <property type="match status" value="1"/>
</dbReference>
<evidence type="ECO:0000256" key="9">
    <source>
        <dbReference type="ARBA" id="ARBA00022801"/>
    </source>
</evidence>
<feature type="compositionally biased region" description="Basic and acidic residues" evidence="15">
    <location>
        <begin position="241"/>
        <end position="250"/>
    </location>
</feature>
<keyword evidence="8" id="KW-0863">Zinc-finger</keyword>
<keyword evidence="19" id="KW-1185">Reference proteome</keyword>
<dbReference type="GO" id="GO:0003697">
    <property type="term" value="F:single-stranded DNA binding"/>
    <property type="evidence" value="ECO:0007669"/>
    <property type="project" value="InterPro"/>
</dbReference>
<dbReference type="SMART" id="SM00731">
    <property type="entry name" value="SprT"/>
    <property type="match status" value="1"/>
</dbReference>
<comment type="caution">
    <text evidence="18">The sequence shown here is derived from an EMBL/GenBank/DDBJ whole genome shotgun (WGS) entry which is preliminary data.</text>
</comment>
<evidence type="ECO:0000256" key="8">
    <source>
        <dbReference type="ARBA" id="ARBA00022771"/>
    </source>
</evidence>
<comment type="subcellular location">
    <subcellularLocation>
        <location evidence="2">Chromosome</location>
    </subcellularLocation>
    <subcellularLocation>
        <location evidence="1">Nucleus</location>
    </subcellularLocation>
</comment>
<dbReference type="Proteomes" id="UP000298663">
    <property type="component" value="Unassembled WGS sequence"/>
</dbReference>
<keyword evidence="11" id="KW-0482">Metalloprotease</keyword>
<dbReference type="SMART" id="SM00734">
    <property type="entry name" value="ZnF_Rad18"/>
    <property type="match status" value="1"/>
</dbReference>
<keyword evidence="4" id="KW-0158">Chromosome</keyword>
<proteinExistence type="inferred from homology"/>
<feature type="region of interest" description="Disordered" evidence="15">
    <location>
        <begin position="223"/>
        <end position="259"/>
    </location>
</feature>
<evidence type="ECO:0000256" key="6">
    <source>
        <dbReference type="ARBA" id="ARBA00022723"/>
    </source>
</evidence>
<keyword evidence="13" id="KW-0539">Nucleus</keyword>
<evidence type="ECO:0000259" key="16">
    <source>
        <dbReference type="SMART" id="SM00731"/>
    </source>
</evidence>
<comment type="similarity">
    <text evidence="3">Belongs to the Spartan family.</text>
</comment>
<feature type="region of interest" description="Disordered" evidence="15">
    <location>
        <begin position="17"/>
        <end position="40"/>
    </location>
</feature>
<feature type="compositionally biased region" description="Polar residues" evidence="15">
    <location>
        <begin position="17"/>
        <end position="34"/>
    </location>
</feature>
<evidence type="ECO:0000256" key="11">
    <source>
        <dbReference type="ARBA" id="ARBA00023049"/>
    </source>
</evidence>
<dbReference type="Pfam" id="PF10263">
    <property type="entry name" value="SprT-like"/>
    <property type="match status" value="1"/>
</dbReference>
<evidence type="ECO:0000256" key="15">
    <source>
        <dbReference type="SAM" id="MobiDB-lite"/>
    </source>
</evidence>
<evidence type="ECO:0000256" key="13">
    <source>
        <dbReference type="ARBA" id="ARBA00023242"/>
    </source>
</evidence>
<evidence type="ECO:0000313" key="18">
    <source>
        <dbReference type="EMBL" id="TKR87416.1"/>
    </source>
</evidence>
<protein>
    <recommendedName>
        <fullName evidence="14">Protein with SprT-like domain at the N terminus</fullName>
    </recommendedName>
</protein>
<dbReference type="GO" id="GO:0006508">
    <property type="term" value="P:proteolysis"/>
    <property type="evidence" value="ECO:0007669"/>
    <property type="project" value="UniProtKB-KW"/>
</dbReference>
<reference evidence="18 19" key="1">
    <citation type="journal article" date="2015" name="Genome Biol.">
        <title>Comparative genomics of Steinernema reveals deeply conserved gene regulatory networks.</title>
        <authorList>
            <person name="Dillman A.R."/>
            <person name="Macchietto M."/>
            <person name="Porter C.F."/>
            <person name="Rogers A."/>
            <person name="Williams B."/>
            <person name="Antoshechkin I."/>
            <person name="Lee M.M."/>
            <person name="Goodwin Z."/>
            <person name="Lu X."/>
            <person name="Lewis E.E."/>
            <person name="Goodrich-Blair H."/>
            <person name="Stock S.P."/>
            <person name="Adams B.J."/>
            <person name="Sternberg P.W."/>
            <person name="Mortazavi A."/>
        </authorList>
    </citation>
    <scope>NUCLEOTIDE SEQUENCE [LARGE SCALE GENOMIC DNA]</scope>
    <source>
        <strain evidence="18 19">ALL</strain>
    </source>
</reference>
<dbReference type="InterPro" id="IPR006640">
    <property type="entry name" value="SprT-like_domain"/>
</dbReference>
<evidence type="ECO:0000256" key="7">
    <source>
        <dbReference type="ARBA" id="ARBA00022763"/>
    </source>
</evidence>
<evidence type="ECO:0000256" key="1">
    <source>
        <dbReference type="ARBA" id="ARBA00004123"/>
    </source>
</evidence>
<keyword evidence="10" id="KW-0862">Zinc</keyword>
<dbReference type="Pfam" id="PF22934">
    <property type="entry name" value="SPRTN_ZBD"/>
    <property type="match status" value="1"/>
</dbReference>
<evidence type="ECO:0000256" key="4">
    <source>
        <dbReference type="ARBA" id="ARBA00022454"/>
    </source>
</evidence>
<evidence type="ECO:0000313" key="19">
    <source>
        <dbReference type="Proteomes" id="UP000298663"/>
    </source>
</evidence>
<gene>
    <name evidence="18" type="ORF">L596_011817</name>
</gene>
<dbReference type="GO" id="GO:0004222">
    <property type="term" value="F:metalloendopeptidase activity"/>
    <property type="evidence" value="ECO:0007669"/>
    <property type="project" value="InterPro"/>
</dbReference>
<evidence type="ECO:0000256" key="2">
    <source>
        <dbReference type="ARBA" id="ARBA00004286"/>
    </source>
</evidence>
<dbReference type="GO" id="GO:0005634">
    <property type="term" value="C:nucleus"/>
    <property type="evidence" value="ECO:0007669"/>
    <property type="project" value="UniProtKB-SubCell"/>
</dbReference>
<feature type="domain" description="UBZ4-type" evidence="17">
    <location>
        <begin position="423"/>
        <end position="446"/>
    </location>
</feature>
<evidence type="ECO:0000256" key="14">
    <source>
        <dbReference type="ARBA" id="ARBA00030396"/>
    </source>
</evidence>
<dbReference type="InterPro" id="IPR044245">
    <property type="entry name" value="Spartan"/>
</dbReference>
<keyword evidence="6" id="KW-0479">Metal-binding</keyword>
<evidence type="ECO:0000259" key="17">
    <source>
        <dbReference type="SMART" id="SM00734"/>
    </source>
</evidence>
<dbReference type="InterPro" id="IPR006642">
    <property type="entry name" value="Rad18_UBZ4"/>
</dbReference>
<dbReference type="GO" id="GO:0008270">
    <property type="term" value="F:zinc ion binding"/>
    <property type="evidence" value="ECO:0007669"/>
    <property type="project" value="UniProtKB-KW"/>
</dbReference>
<organism evidence="18 19">
    <name type="scientific">Steinernema carpocapsae</name>
    <name type="common">Entomopathogenic nematode</name>
    <dbReference type="NCBI Taxonomy" id="34508"/>
    <lineage>
        <taxon>Eukaryota</taxon>
        <taxon>Metazoa</taxon>
        <taxon>Ecdysozoa</taxon>
        <taxon>Nematoda</taxon>
        <taxon>Chromadorea</taxon>
        <taxon>Rhabditida</taxon>
        <taxon>Tylenchina</taxon>
        <taxon>Panagrolaimomorpha</taxon>
        <taxon>Strongyloidoidea</taxon>
        <taxon>Steinernematidae</taxon>
        <taxon>Steinernema</taxon>
    </lineage>
</organism>
<dbReference type="PANTHER" id="PTHR21220">
    <property type="entry name" value="DNA-DEPENDENT METALLOPROTEASE SPRTN"/>
    <property type="match status" value="1"/>
</dbReference>
<evidence type="ECO:0000256" key="5">
    <source>
        <dbReference type="ARBA" id="ARBA00022670"/>
    </source>
</evidence>
<keyword evidence="12" id="KW-0234">DNA repair</keyword>
<sequence length="447" mass="49608">MSKWTLMNGVLTPIENTEQPERSQQFSGAKTQRSTSRKRNMDVGIVDPSWELIDPTPDIFAMFVQFDQRFFWNSLGSCEIKWSKRMTSCAGTCAYRGRLSSCVITLSEPLLKLRPRKDLVETMLHEMIHAYLFITQRDQDRDGHGPNFQAHMHRINGETGTAISIYHSFHAEVAVYKQHWWRCDGPCRNDRPFHGWVKRAMNRAPGPSDRWWKDHKSKCSGTFVKVKEPEKVAKPNSSKRKSGEPEGEKKPKSKKGVEVGQQSITKWVGTGSVINAPKVAKPAVSSTKKWMGGSGKVGSAVFSGLGVPSPSTSGLAKPILPALSSDAKKEPEQRPVKKEPEIIDLVPKGYISDYNLAIALSKAESQKKTQKPPYRDELDDIGLAIAMSLSQNSDPMSQPGFKRPKKEPEVIVLGNDTPSSFGSIICPSCGTQLAESSINGHLDLCLT</sequence>
<keyword evidence="7" id="KW-0227">DNA damage</keyword>
<keyword evidence="5" id="KW-0645">Protease</keyword>
<dbReference type="GO" id="GO:0006281">
    <property type="term" value="P:DNA repair"/>
    <property type="evidence" value="ECO:0007669"/>
    <property type="project" value="UniProtKB-KW"/>
</dbReference>
<evidence type="ECO:0000256" key="12">
    <source>
        <dbReference type="ARBA" id="ARBA00023204"/>
    </source>
</evidence>
<name>A0A4U5NVG0_STECR</name>
<keyword evidence="9" id="KW-0378">Hydrolase</keyword>
<dbReference type="PANTHER" id="PTHR21220:SF0">
    <property type="entry name" value="DNA-DEPENDENT METALLOPROTEASE SPRTN"/>
    <property type="match status" value="1"/>
</dbReference>
<dbReference type="STRING" id="34508.A0A4U5NVG0"/>
<dbReference type="EMBL" id="AZBU02000003">
    <property type="protein sequence ID" value="TKR87416.1"/>
    <property type="molecule type" value="Genomic_DNA"/>
</dbReference>
<dbReference type="InterPro" id="IPR055220">
    <property type="entry name" value="SPRTN_ZBD"/>
</dbReference>
<evidence type="ECO:0000256" key="3">
    <source>
        <dbReference type="ARBA" id="ARBA00010724"/>
    </source>
</evidence>
<dbReference type="OrthoDB" id="5236983at2759"/>
<evidence type="ECO:0000256" key="10">
    <source>
        <dbReference type="ARBA" id="ARBA00022833"/>
    </source>
</evidence>